<dbReference type="OrthoDB" id="2129688at2759"/>
<accession>A0A4Z1HA37</accession>
<evidence type="ECO:0000313" key="2">
    <source>
        <dbReference type="EMBL" id="TGO45071.1"/>
    </source>
</evidence>
<evidence type="ECO:0000313" key="3">
    <source>
        <dbReference type="Proteomes" id="UP000297527"/>
    </source>
</evidence>
<comment type="caution">
    <text evidence="2">The sequence shown here is derived from an EMBL/GenBank/DDBJ whole genome shotgun (WGS) entry which is preliminary data.</text>
</comment>
<evidence type="ECO:0008006" key="4">
    <source>
        <dbReference type="Google" id="ProtNLM"/>
    </source>
</evidence>
<reference evidence="2 3" key="1">
    <citation type="submission" date="2017-12" db="EMBL/GenBank/DDBJ databases">
        <title>Comparative genomics of Botrytis spp.</title>
        <authorList>
            <person name="Valero-Jimenez C.A."/>
            <person name="Tapia P."/>
            <person name="Veloso J."/>
            <person name="Silva-Moreno E."/>
            <person name="Staats M."/>
            <person name="Valdes J.H."/>
            <person name="Van Kan J.A.L."/>
        </authorList>
    </citation>
    <scope>NUCLEOTIDE SEQUENCE [LARGE SCALE GENOMIC DNA]</scope>
    <source>
        <strain evidence="2 3">MUCL11595</strain>
    </source>
</reference>
<sequence length="368" mass="42619">MPPAKKRKLDREDNGPASPIIQTFHLPGHEVDVKLSIFDELQLHVHSVVLKLHSAFFRRFLDSPDKDGKDKNTGSFKYEWATVYDDDGSWSLFDVRNIKHDNPSSNLMPRKLRHTRELHELAFINFIGTFYGKSWVIKNTEVLQLVTELADYYCALPIVSKSMQGALFLSPEFCKSVFFGETRILLDLAFKLRSPEIFRECMICLVGEWQEKMGDPNKSPPEMLYNPRLTNPKLNELAIKLHSQICAKICATQQAIVYNCQLYPNDIEIKTKIGKSYLEKIKSREAEYTIYHGRISLPEYFQAFAEESQGNFSPAVKDILKNELIFNKFLRAGDIEFPLNLFQEIQSYFLCAEIKDEDLPWDLNATDW</sequence>
<name>A0A4Z1HA37_9HELO</name>
<proteinExistence type="predicted"/>
<keyword evidence="3" id="KW-1185">Reference proteome</keyword>
<organism evidence="2 3">
    <name type="scientific">Botryotinia convoluta</name>
    <dbReference type="NCBI Taxonomy" id="54673"/>
    <lineage>
        <taxon>Eukaryota</taxon>
        <taxon>Fungi</taxon>
        <taxon>Dikarya</taxon>
        <taxon>Ascomycota</taxon>
        <taxon>Pezizomycotina</taxon>
        <taxon>Leotiomycetes</taxon>
        <taxon>Helotiales</taxon>
        <taxon>Sclerotiniaceae</taxon>
        <taxon>Botryotinia</taxon>
    </lineage>
</organism>
<protein>
    <recommendedName>
        <fullName evidence="4">BTB domain-containing protein</fullName>
    </recommendedName>
</protein>
<dbReference type="EMBL" id="PQXN01000424">
    <property type="protein sequence ID" value="TGO45071.1"/>
    <property type="molecule type" value="Genomic_DNA"/>
</dbReference>
<dbReference type="AlphaFoldDB" id="A0A4Z1HA37"/>
<dbReference type="Proteomes" id="UP000297527">
    <property type="component" value="Unassembled WGS sequence"/>
</dbReference>
<feature type="region of interest" description="Disordered" evidence="1">
    <location>
        <begin position="1"/>
        <end position="20"/>
    </location>
</feature>
<evidence type="ECO:0000256" key="1">
    <source>
        <dbReference type="SAM" id="MobiDB-lite"/>
    </source>
</evidence>
<gene>
    <name evidence="2" type="ORF">BCON_0426g00020</name>
</gene>